<evidence type="ECO:0000313" key="3">
    <source>
        <dbReference type="Proteomes" id="UP000596252"/>
    </source>
</evidence>
<keyword evidence="3" id="KW-1185">Reference proteome</keyword>
<name>A0ABX7G5Y1_9GAMM</name>
<protein>
    <submittedName>
        <fullName evidence="2">TapY2 family type IVa secretion system protein</fullName>
    </submittedName>
</protein>
<proteinExistence type="predicted"/>
<keyword evidence="1" id="KW-0732">Signal</keyword>
<feature type="signal peptide" evidence="1">
    <location>
        <begin position="1"/>
        <end position="23"/>
    </location>
</feature>
<dbReference type="Proteomes" id="UP000596252">
    <property type="component" value="Chromosome"/>
</dbReference>
<gene>
    <name evidence="2" type="ORF">JQC75_04435</name>
</gene>
<dbReference type="EMBL" id="CP069213">
    <property type="protein sequence ID" value="QRH02677.1"/>
    <property type="molecule type" value="Genomic_DNA"/>
</dbReference>
<dbReference type="NCBIfam" id="NF038109">
    <property type="entry name" value="tapY2_fam"/>
    <property type="match status" value="1"/>
</dbReference>
<dbReference type="InterPro" id="IPR049848">
    <property type="entry name" value="TapY2-like"/>
</dbReference>
<reference evidence="2 3" key="1">
    <citation type="journal article" date="2012" name="Antonie Van Leeuwenhoek">
        <title>Shewanella litorisediminis sp. nov., a gammaproteobacterium isolated from a tidal flat sediment.</title>
        <authorList>
            <person name="Lee M.H."/>
            <person name="Yoon J.H."/>
        </authorList>
    </citation>
    <scope>NUCLEOTIDE SEQUENCE [LARGE SCALE GENOMIC DNA]</scope>
    <source>
        <strain evidence="2 3">SMK1-12</strain>
    </source>
</reference>
<feature type="chain" id="PRO_5045855562" evidence="1">
    <location>
        <begin position="24"/>
        <end position="100"/>
    </location>
</feature>
<organism evidence="2 3">
    <name type="scientific">Shewanella litorisediminis</name>
    <dbReference type="NCBI Taxonomy" id="1173586"/>
    <lineage>
        <taxon>Bacteria</taxon>
        <taxon>Pseudomonadati</taxon>
        <taxon>Pseudomonadota</taxon>
        <taxon>Gammaproteobacteria</taxon>
        <taxon>Alteromonadales</taxon>
        <taxon>Shewanellaceae</taxon>
        <taxon>Shewanella</taxon>
    </lineage>
</organism>
<evidence type="ECO:0000313" key="2">
    <source>
        <dbReference type="EMBL" id="QRH02677.1"/>
    </source>
</evidence>
<accession>A0ABX7G5Y1</accession>
<sequence>MNKTIAYLLFAFSLSSVAQVAHAAKQDYKCFVDSLPKGERVVFYRWDENEVQLKIARLPGTQLQDSNGKRVYIKSVEECVPLNTTFSSPKAQSVDKQTLR</sequence>
<dbReference type="RefSeq" id="WP_203326270.1">
    <property type="nucleotide sequence ID" value="NZ_CP069213.1"/>
</dbReference>
<evidence type="ECO:0000256" key="1">
    <source>
        <dbReference type="SAM" id="SignalP"/>
    </source>
</evidence>